<evidence type="ECO:0000313" key="1">
    <source>
        <dbReference type="EMBL" id="GBP62100.1"/>
    </source>
</evidence>
<dbReference type="Proteomes" id="UP000299102">
    <property type="component" value="Unassembled WGS sequence"/>
</dbReference>
<dbReference type="AlphaFoldDB" id="A0A4C1XG76"/>
<gene>
    <name evidence="1" type="ORF">EVAR_53878_1</name>
</gene>
<accession>A0A4C1XG76</accession>
<organism evidence="1 2">
    <name type="scientific">Eumeta variegata</name>
    <name type="common">Bagworm moth</name>
    <name type="synonym">Eumeta japonica</name>
    <dbReference type="NCBI Taxonomy" id="151549"/>
    <lineage>
        <taxon>Eukaryota</taxon>
        <taxon>Metazoa</taxon>
        <taxon>Ecdysozoa</taxon>
        <taxon>Arthropoda</taxon>
        <taxon>Hexapoda</taxon>
        <taxon>Insecta</taxon>
        <taxon>Pterygota</taxon>
        <taxon>Neoptera</taxon>
        <taxon>Endopterygota</taxon>
        <taxon>Lepidoptera</taxon>
        <taxon>Glossata</taxon>
        <taxon>Ditrysia</taxon>
        <taxon>Tineoidea</taxon>
        <taxon>Psychidae</taxon>
        <taxon>Oiketicinae</taxon>
        <taxon>Eumeta</taxon>
    </lineage>
</organism>
<sequence length="195" mass="21810">MNIPLSPKDTRNPAFLVAIYEEGTWNVSLQRHTTRARCISPLAKIELYLRIWEFVSTHIHTYSDLFSVGSSSYLSKQPLPQAVLPQEEQLKDFGKEEIKDLNLVIHDQEGLHIAGRGAGALRTRASARPERDLSLNSVGIGSRGGARAGDKHRPRRSISLPTLCLLRFSRLEFKREIGLSAAGKSVVDFIGERKH</sequence>
<proteinExistence type="predicted"/>
<dbReference type="EMBL" id="BGZK01000831">
    <property type="protein sequence ID" value="GBP62100.1"/>
    <property type="molecule type" value="Genomic_DNA"/>
</dbReference>
<comment type="caution">
    <text evidence="1">The sequence shown here is derived from an EMBL/GenBank/DDBJ whole genome shotgun (WGS) entry which is preliminary data.</text>
</comment>
<protein>
    <submittedName>
        <fullName evidence="1">Uncharacterized protein</fullName>
    </submittedName>
</protein>
<reference evidence="1 2" key="1">
    <citation type="journal article" date="2019" name="Commun. Biol.">
        <title>The bagworm genome reveals a unique fibroin gene that provides high tensile strength.</title>
        <authorList>
            <person name="Kono N."/>
            <person name="Nakamura H."/>
            <person name="Ohtoshi R."/>
            <person name="Tomita M."/>
            <person name="Numata K."/>
            <person name="Arakawa K."/>
        </authorList>
    </citation>
    <scope>NUCLEOTIDE SEQUENCE [LARGE SCALE GENOMIC DNA]</scope>
</reference>
<keyword evidence="2" id="KW-1185">Reference proteome</keyword>
<name>A0A4C1XG76_EUMVA</name>
<evidence type="ECO:0000313" key="2">
    <source>
        <dbReference type="Proteomes" id="UP000299102"/>
    </source>
</evidence>